<evidence type="ECO:0000256" key="1">
    <source>
        <dbReference type="SAM" id="MobiDB-lite"/>
    </source>
</evidence>
<evidence type="ECO:0008006" key="4">
    <source>
        <dbReference type="Google" id="ProtNLM"/>
    </source>
</evidence>
<feature type="compositionally biased region" description="Basic and acidic residues" evidence="1">
    <location>
        <begin position="167"/>
        <end position="177"/>
    </location>
</feature>
<feature type="region of interest" description="Disordered" evidence="1">
    <location>
        <begin position="113"/>
        <end position="162"/>
    </location>
</feature>
<feature type="compositionally biased region" description="Basic and acidic residues" evidence="1">
    <location>
        <begin position="1"/>
        <end position="15"/>
    </location>
</feature>
<dbReference type="EMBL" id="CP095749">
    <property type="protein sequence ID" value="WEB38756.1"/>
    <property type="molecule type" value="Genomic_DNA"/>
</dbReference>
<feature type="compositionally biased region" description="Polar residues" evidence="1">
    <location>
        <begin position="117"/>
        <end position="128"/>
    </location>
</feature>
<dbReference type="RefSeq" id="WP_275306517.1">
    <property type="nucleotide sequence ID" value="NZ_CP095749.1"/>
</dbReference>
<protein>
    <recommendedName>
        <fullName evidence="4">Scaffolding protein</fullName>
    </recommendedName>
</protein>
<reference evidence="2 3" key="1">
    <citation type="submission" date="2022-03" db="EMBL/GenBank/DDBJ databases">
        <title>Streptomyces yunnanensis P86,complete genome.</title>
        <authorList>
            <person name="Chen S."/>
            <person name="Zhang Q."/>
        </authorList>
    </citation>
    <scope>NUCLEOTIDE SEQUENCE [LARGE SCALE GENOMIC DNA]</scope>
    <source>
        <strain evidence="2 3">P86</strain>
    </source>
</reference>
<evidence type="ECO:0000313" key="2">
    <source>
        <dbReference type="EMBL" id="WEB38756.1"/>
    </source>
</evidence>
<organism evidence="2 3">
    <name type="scientific">Streptomyces yunnanensis</name>
    <dbReference type="NCBI Taxonomy" id="156453"/>
    <lineage>
        <taxon>Bacteria</taxon>
        <taxon>Bacillati</taxon>
        <taxon>Actinomycetota</taxon>
        <taxon>Actinomycetes</taxon>
        <taxon>Kitasatosporales</taxon>
        <taxon>Streptomycetaceae</taxon>
        <taxon>Streptomyces</taxon>
    </lineage>
</organism>
<sequence length="186" mass="20337">MSEHETHEETAKVDEVPEESTSPDWQAEAEKWKALARKNEARAKSNFEELEELRKAQMSDQEKALEAARQEGRNAAAGEFGTRLVGAELKAAASKAGTELPSSDFLDLNKFLGEDGSPNSEAIDSFISSLPAKPKKTPPPLRDTGPRGGPTKVRQLTADDLKHMSPREINEARDAGKLDALMRGQI</sequence>
<feature type="region of interest" description="Disordered" evidence="1">
    <location>
        <begin position="59"/>
        <end position="80"/>
    </location>
</feature>
<accession>A0ABY8A4N9</accession>
<gene>
    <name evidence="2" type="ORF">MOV08_05185</name>
</gene>
<proteinExistence type="predicted"/>
<evidence type="ECO:0000313" key="3">
    <source>
        <dbReference type="Proteomes" id="UP001218629"/>
    </source>
</evidence>
<dbReference type="Proteomes" id="UP001218629">
    <property type="component" value="Chromosome"/>
</dbReference>
<name>A0ABY8A4N9_9ACTN</name>
<feature type="region of interest" description="Disordered" evidence="1">
    <location>
        <begin position="1"/>
        <end position="27"/>
    </location>
</feature>
<feature type="region of interest" description="Disordered" evidence="1">
    <location>
        <begin position="167"/>
        <end position="186"/>
    </location>
</feature>
<keyword evidence="3" id="KW-1185">Reference proteome</keyword>
<feature type="compositionally biased region" description="Basic and acidic residues" evidence="1">
    <location>
        <begin position="59"/>
        <end position="72"/>
    </location>
</feature>